<dbReference type="HAMAP" id="MF_00023">
    <property type="entry name" value="SmpB"/>
    <property type="match status" value="1"/>
</dbReference>
<dbReference type="NCBIfam" id="NF003843">
    <property type="entry name" value="PRK05422.1"/>
    <property type="match status" value="1"/>
</dbReference>
<evidence type="ECO:0000256" key="1">
    <source>
        <dbReference type="ARBA" id="ARBA00022490"/>
    </source>
</evidence>
<proteinExistence type="inferred from homology"/>
<dbReference type="CDD" id="cd09294">
    <property type="entry name" value="SmpB"/>
    <property type="match status" value="1"/>
</dbReference>
<evidence type="ECO:0000313" key="5">
    <source>
        <dbReference type="EMBL" id="SFB90852.1"/>
    </source>
</evidence>
<evidence type="ECO:0000313" key="6">
    <source>
        <dbReference type="Proteomes" id="UP000198862"/>
    </source>
</evidence>
<dbReference type="STRING" id="1123010.SAMN02745724_00453"/>
<evidence type="ECO:0000256" key="2">
    <source>
        <dbReference type="ARBA" id="ARBA00022884"/>
    </source>
</evidence>
<dbReference type="GO" id="GO:0005829">
    <property type="term" value="C:cytosol"/>
    <property type="evidence" value="ECO:0007669"/>
    <property type="project" value="TreeGrafter"/>
</dbReference>
<feature type="region of interest" description="Disordered" evidence="4">
    <location>
        <begin position="145"/>
        <end position="169"/>
    </location>
</feature>
<evidence type="ECO:0000256" key="4">
    <source>
        <dbReference type="SAM" id="MobiDB-lite"/>
    </source>
</evidence>
<reference evidence="5 6" key="1">
    <citation type="submission" date="2016-10" db="EMBL/GenBank/DDBJ databases">
        <authorList>
            <person name="de Groot N.N."/>
        </authorList>
    </citation>
    <scope>NUCLEOTIDE SEQUENCE [LARGE SCALE GENOMIC DNA]</scope>
    <source>
        <strain evidence="5 6">DSM 6059</strain>
    </source>
</reference>
<organism evidence="5 6">
    <name type="scientific">Pseudoalteromonas denitrificans DSM 6059</name>
    <dbReference type="NCBI Taxonomy" id="1123010"/>
    <lineage>
        <taxon>Bacteria</taxon>
        <taxon>Pseudomonadati</taxon>
        <taxon>Pseudomonadota</taxon>
        <taxon>Gammaproteobacteria</taxon>
        <taxon>Alteromonadales</taxon>
        <taxon>Pseudoalteromonadaceae</taxon>
        <taxon>Pseudoalteromonas</taxon>
    </lineage>
</organism>
<name>A0A1I1EVX3_9GAMM</name>
<protein>
    <recommendedName>
        <fullName evidence="3">SsrA-binding protein</fullName>
    </recommendedName>
    <alternativeName>
        <fullName evidence="3">Small protein B</fullName>
    </alternativeName>
</protein>
<dbReference type="PROSITE" id="PS01317">
    <property type="entry name" value="SSRP"/>
    <property type="match status" value="1"/>
</dbReference>
<comment type="similarity">
    <text evidence="3">Belongs to the SmpB family.</text>
</comment>
<dbReference type="NCBIfam" id="TIGR00086">
    <property type="entry name" value="smpB"/>
    <property type="match status" value="1"/>
</dbReference>
<comment type="function">
    <text evidence="3">Required for rescue of stalled ribosomes mediated by trans-translation. Binds to transfer-messenger RNA (tmRNA), required for stable association of tmRNA with ribosomes. tmRNA and SmpB together mimic tRNA shape, replacing the anticodon stem-loop with SmpB. tmRNA is encoded by the ssrA gene; the 2 termini fold to resemble tRNA(Ala) and it encodes a 'tag peptide', a short internal open reading frame. During trans-translation Ala-aminoacylated tmRNA acts like a tRNA, entering the A-site of stalled ribosomes, displacing the stalled mRNA. The ribosome then switches to translate the ORF on the tmRNA; the nascent peptide is terminated with the 'tag peptide' encoded by the tmRNA and targeted for degradation. The ribosome is freed to recommence translation, which seems to be the essential function of trans-translation.</text>
</comment>
<comment type="subcellular location">
    <subcellularLocation>
        <location evidence="3">Cytoplasm</location>
    </subcellularLocation>
    <text evidence="3">The tmRNA-SmpB complex associates with stalled 70S ribosomes.</text>
</comment>
<dbReference type="EMBL" id="FOLO01000002">
    <property type="protein sequence ID" value="SFB90852.1"/>
    <property type="molecule type" value="Genomic_DNA"/>
</dbReference>
<dbReference type="InterPro" id="IPR023620">
    <property type="entry name" value="SmpB"/>
</dbReference>
<dbReference type="PANTHER" id="PTHR30308">
    <property type="entry name" value="TMRNA-BINDING COMPONENT OF TRANS-TRANSLATION TAGGING COMPLEX"/>
    <property type="match status" value="1"/>
</dbReference>
<gene>
    <name evidence="3" type="primary">smpB</name>
    <name evidence="5" type="ORF">SAMN02745724_00453</name>
</gene>
<dbReference type="PANTHER" id="PTHR30308:SF2">
    <property type="entry name" value="SSRA-BINDING PROTEIN"/>
    <property type="match status" value="1"/>
</dbReference>
<evidence type="ECO:0000256" key="3">
    <source>
        <dbReference type="HAMAP-Rule" id="MF_00023"/>
    </source>
</evidence>
<accession>A0A1I1EVX3</accession>
<dbReference type="Proteomes" id="UP000198862">
    <property type="component" value="Unassembled WGS sequence"/>
</dbReference>
<dbReference type="SUPFAM" id="SSF74982">
    <property type="entry name" value="Small protein B (SmpB)"/>
    <property type="match status" value="1"/>
</dbReference>
<dbReference type="GO" id="GO:0070930">
    <property type="term" value="P:trans-translation-dependent protein tagging"/>
    <property type="evidence" value="ECO:0007669"/>
    <property type="project" value="TreeGrafter"/>
</dbReference>
<keyword evidence="2 3" id="KW-0694">RNA-binding</keyword>
<keyword evidence="1 3" id="KW-0963">Cytoplasm</keyword>
<keyword evidence="6" id="KW-1185">Reference proteome</keyword>
<dbReference type="Gene3D" id="2.40.280.10">
    <property type="match status" value="1"/>
</dbReference>
<sequence>MILRIMSQIMAKKKSPKSNSNTIALNKKARHEYKLFDKIEAGLELQGWEVKSIRSGKVNISDTYIHIKDGEAFLLGSLIQPLISASSHVICDPLRYRKLLLKRKELDRLAGSVDRGGFTLVATAMYWKKCWVKLEFHLAKGKNLHDKRSDDKDKDWAREKERTMKHDSR</sequence>
<dbReference type="InterPro" id="IPR020081">
    <property type="entry name" value="SsrA-bd_prot_CS"/>
</dbReference>
<dbReference type="GO" id="GO:0070929">
    <property type="term" value="P:trans-translation"/>
    <property type="evidence" value="ECO:0007669"/>
    <property type="project" value="UniProtKB-UniRule"/>
</dbReference>
<dbReference type="InterPro" id="IPR000037">
    <property type="entry name" value="SsrA-bd_prot"/>
</dbReference>
<dbReference type="Pfam" id="PF01668">
    <property type="entry name" value="SmpB"/>
    <property type="match status" value="1"/>
</dbReference>
<dbReference type="AlphaFoldDB" id="A0A1I1EVX3"/>
<dbReference type="GO" id="GO:0003723">
    <property type="term" value="F:RNA binding"/>
    <property type="evidence" value="ECO:0007669"/>
    <property type="project" value="UniProtKB-UniRule"/>
</dbReference>